<dbReference type="GeneID" id="11520489"/>
<dbReference type="KEGG" id="ttt:THITE_153001"/>
<gene>
    <name evidence="1" type="ORF">THITE_153001</name>
</gene>
<name>G2QZI2_THETT</name>
<evidence type="ECO:0000313" key="1">
    <source>
        <dbReference type="EMBL" id="AEO65508.1"/>
    </source>
</evidence>
<dbReference type="AlphaFoldDB" id="G2QZI2"/>
<sequence>MTVATDFRWRAVIVNEAAALRNSKSLGWRMINALPKDAVGFKTATPAKSRVTGWQLTTSGLVQDTFDPSYDAGDPKHIITRAAAGQDETVKDLRWFHHELVDDIQSRQNDSDPSYEAGNPKLITRAAADEDETVMDLCWFLRELGFKWWFLLSEINRPGRRCPSLSLLRLRTFGGGLSEFRPLESDTAR</sequence>
<dbReference type="HOGENOM" id="CLU_1435350_0_0_1"/>
<keyword evidence="2" id="KW-1185">Reference proteome</keyword>
<proteinExistence type="predicted"/>
<dbReference type="RefSeq" id="XP_003651844.1">
    <property type="nucleotide sequence ID" value="XM_003651796.1"/>
</dbReference>
<dbReference type="EMBL" id="CP003010">
    <property type="protein sequence ID" value="AEO65508.1"/>
    <property type="molecule type" value="Genomic_DNA"/>
</dbReference>
<dbReference type="Proteomes" id="UP000008181">
    <property type="component" value="Chromosome 2"/>
</dbReference>
<protein>
    <submittedName>
        <fullName evidence="1">Uncharacterized protein</fullName>
    </submittedName>
</protein>
<accession>G2QZI2</accession>
<organism evidence="1 2">
    <name type="scientific">Thermothielavioides terrestris (strain ATCC 38088 / NRRL 8126)</name>
    <name type="common">Thielavia terrestris</name>
    <dbReference type="NCBI Taxonomy" id="578455"/>
    <lineage>
        <taxon>Eukaryota</taxon>
        <taxon>Fungi</taxon>
        <taxon>Dikarya</taxon>
        <taxon>Ascomycota</taxon>
        <taxon>Pezizomycotina</taxon>
        <taxon>Sordariomycetes</taxon>
        <taxon>Sordariomycetidae</taxon>
        <taxon>Sordariales</taxon>
        <taxon>Chaetomiaceae</taxon>
        <taxon>Thermothielavioides</taxon>
        <taxon>Thermothielavioides terrestris</taxon>
    </lineage>
</organism>
<evidence type="ECO:0000313" key="2">
    <source>
        <dbReference type="Proteomes" id="UP000008181"/>
    </source>
</evidence>
<reference evidence="1 2" key="1">
    <citation type="journal article" date="2011" name="Nat. Biotechnol.">
        <title>Comparative genomic analysis of the thermophilic biomass-degrading fungi Myceliophthora thermophila and Thielavia terrestris.</title>
        <authorList>
            <person name="Berka R.M."/>
            <person name="Grigoriev I.V."/>
            <person name="Otillar R."/>
            <person name="Salamov A."/>
            <person name="Grimwood J."/>
            <person name="Reid I."/>
            <person name="Ishmael N."/>
            <person name="John T."/>
            <person name="Darmond C."/>
            <person name="Moisan M.-C."/>
            <person name="Henrissat B."/>
            <person name="Coutinho P.M."/>
            <person name="Lombard V."/>
            <person name="Natvig D.O."/>
            <person name="Lindquist E."/>
            <person name="Schmutz J."/>
            <person name="Lucas S."/>
            <person name="Harris P."/>
            <person name="Powlowski J."/>
            <person name="Bellemare A."/>
            <person name="Taylor D."/>
            <person name="Butler G."/>
            <person name="de Vries R.P."/>
            <person name="Allijn I.E."/>
            <person name="van den Brink J."/>
            <person name="Ushinsky S."/>
            <person name="Storms R."/>
            <person name="Powell A.J."/>
            <person name="Paulsen I.T."/>
            <person name="Elbourne L.D.H."/>
            <person name="Baker S.E."/>
            <person name="Magnuson J."/>
            <person name="LaBoissiere S."/>
            <person name="Clutterbuck A.J."/>
            <person name="Martinez D."/>
            <person name="Wogulis M."/>
            <person name="de Leon A.L."/>
            <person name="Rey M.W."/>
            <person name="Tsang A."/>
        </authorList>
    </citation>
    <scope>NUCLEOTIDE SEQUENCE [LARGE SCALE GENOMIC DNA]</scope>
    <source>
        <strain evidence="2">ATCC 38088 / NRRL 8126</strain>
    </source>
</reference>